<dbReference type="InterPro" id="IPR036305">
    <property type="entry name" value="RGS_sf"/>
</dbReference>
<keyword evidence="4" id="KW-1185">Reference proteome</keyword>
<feature type="non-terminal residue" evidence="3">
    <location>
        <position position="1"/>
    </location>
</feature>
<feature type="signal peptide" evidence="2">
    <location>
        <begin position="1"/>
        <end position="22"/>
    </location>
</feature>
<evidence type="ECO:0000256" key="1">
    <source>
        <dbReference type="SAM" id="MobiDB-lite"/>
    </source>
</evidence>
<comment type="caution">
    <text evidence="3">The sequence shown here is derived from an EMBL/GenBank/DDBJ whole genome shotgun (WGS) entry which is preliminary data.</text>
</comment>
<gene>
    <name evidence="3" type="ORF">RFI_39450</name>
</gene>
<keyword evidence="2" id="KW-0732">Signal</keyword>
<dbReference type="EMBL" id="ASPP01047755">
    <property type="protein sequence ID" value="ETN98073.1"/>
    <property type="molecule type" value="Genomic_DNA"/>
</dbReference>
<reference evidence="3 4" key="1">
    <citation type="journal article" date="2013" name="Curr. Biol.">
        <title>The Genome of the Foraminiferan Reticulomyxa filosa.</title>
        <authorList>
            <person name="Glockner G."/>
            <person name="Hulsmann N."/>
            <person name="Schleicher M."/>
            <person name="Noegel A.A."/>
            <person name="Eichinger L."/>
            <person name="Gallinger C."/>
            <person name="Pawlowski J."/>
            <person name="Sierra R."/>
            <person name="Euteneuer U."/>
            <person name="Pillet L."/>
            <person name="Moustafa A."/>
            <person name="Platzer M."/>
            <person name="Groth M."/>
            <person name="Szafranski K."/>
            <person name="Schliwa M."/>
        </authorList>
    </citation>
    <scope>NUCLEOTIDE SEQUENCE [LARGE SCALE GENOMIC DNA]</scope>
</reference>
<organism evidence="3 4">
    <name type="scientific">Reticulomyxa filosa</name>
    <dbReference type="NCBI Taxonomy" id="46433"/>
    <lineage>
        <taxon>Eukaryota</taxon>
        <taxon>Sar</taxon>
        <taxon>Rhizaria</taxon>
        <taxon>Retaria</taxon>
        <taxon>Foraminifera</taxon>
        <taxon>Monothalamids</taxon>
        <taxon>Reticulomyxidae</taxon>
        <taxon>Reticulomyxa</taxon>
    </lineage>
</organism>
<protein>
    <submittedName>
        <fullName evidence="3">Uncharacterized protein</fullName>
    </submittedName>
</protein>
<dbReference type="AlphaFoldDB" id="X6L967"/>
<proteinExistence type="predicted"/>
<name>X6L967_RETFI</name>
<sequence>KKKKKKHCNSACFLILLLKQHGITIVCRMSRIENKKTWEEINAHIQMLWYRFISLNARQQVNISHGNYQAIQQFLFPHKHSSLQNEYGQRMDVDANERGAIASSANEAPELKEKTATKPKTNLIISEILSAFPEPMSVDPFASRNNSNSQHIVINPANTEASHYQRRHSDNNYKNSPNSIRYFTDKKDVTLFELYLASASREVSSLINGNLLTRFSESKYYQNYFIEKSSRTKKEEPSLSTDKLEPPTTSPSSLQIWSHHPDRRSSDYPFPTNHNQLVPDQNDDTNTNTADFNKRHRRFSLF</sequence>
<dbReference type="Proteomes" id="UP000023152">
    <property type="component" value="Unassembled WGS sequence"/>
</dbReference>
<feature type="compositionally biased region" description="Basic and acidic residues" evidence="1">
    <location>
        <begin position="231"/>
        <end position="245"/>
    </location>
</feature>
<feature type="region of interest" description="Disordered" evidence="1">
    <location>
        <begin position="231"/>
        <end position="292"/>
    </location>
</feature>
<evidence type="ECO:0000313" key="3">
    <source>
        <dbReference type="EMBL" id="ETN98073.1"/>
    </source>
</evidence>
<evidence type="ECO:0000256" key="2">
    <source>
        <dbReference type="SAM" id="SignalP"/>
    </source>
</evidence>
<dbReference type="SUPFAM" id="SSF48097">
    <property type="entry name" value="Regulator of G-protein signaling, RGS"/>
    <property type="match status" value="1"/>
</dbReference>
<feature type="chain" id="PRO_5004974595" evidence="2">
    <location>
        <begin position="23"/>
        <end position="302"/>
    </location>
</feature>
<evidence type="ECO:0000313" key="4">
    <source>
        <dbReference type="Proteomes" id="UP000023152"/>
    </source>
</evidence>
<accession>X6L967</accession>